<sequence length="314" mass="33500">MLSILAITFPVFAIVGLGYVLTRLRVFDLRDMAALGKFVMFLALPSLLFRATATQPFRELIDPGFFLALVCAGLGTQLLMWITLRLRGLGPVRRAIGVLGTATPNSAFLSFPILQTVYPEYAPSILAMCLLAENFFLNPIGLTLIEAANPRERRHPVHTIAAIAWSVLRRPMISGLILGAIVSLLGIPLPHVIDRPLELLGYAASPIALFFIGGSLVGLPMQGNLRLAAVIAGFKLVIHPMVAFAVVAVLAAFALPAPTGDMATALILSTAMPIFGVFPLLTQNTEHSGAAALAVMISTVAAFFTLTLLMAFLV</sequence>
<evidence type="ECO:0000256" key="3">
    <source>
        <dbReference type="ARBA" id="ARBA00022475"/>
    </source>
</evidence>
<evidence type="ECO:0000256" key="1">
    <source>
        <dbReference type="ARBA" id="ARBA00004141"/>
    </source>
</evidence>
<keyword evidence="9" id="KW-1185">Reference proteome</keyword>
<feature type="transmembrane region" description="Helical" evidence="7">
    <location>
        <begin position="173"/>
        <end position="193"/>
    </location>
</feature>
<name>A0A7L9WQJ4_9RHOB</name>
<dbReference type="GO" id="GO:0055085">
    <property type="term" value="P:transmembrane transport"/>
    <property type="evidence" value="ECO:0007669"/>
    <property type="project" value="InterPro"/>
</dbReference>
<feature type="transmembrane region" description="Helical" evidence="7">
    <location>
        <begin position="34"/>
        <end position="53"/>
    </location>
</feature>
<feature type="transmembrane region" description="Helical" evidence="7">
    <location>
        <begin position="65"/>
        <end position="84"/>
    </location>
</feature>
<dbReference type="GO" id="GO:0016020">
    <property type="term" value="C:membrane"/>
    <property type="evidence" value="ECO:0007669"/>
    <property type="project" value="UniProtKB-SubCell"/>
</dbReference>
<dbReference type="PANTHER" id="PTHR36838:SF3">
    <property type="entry name" value="TRANSPORTER AUXIN EFFLUX CARRIER EC FAMILY"/>
    <property type="match status" value="1"/>
</dbReference>
<keyword evidence="3" id="KW-1003">Cell membrane</keyword>
<evidence type="ECO:0000256" key="4">
    <source>
        <dbReference type="ARBA" id="ARBA00022692"/>
    </source>
</evidence>
<accession>A0A7L9WQJ4</accession>
<comment type="subcellular location">
    <subcellularLocation>
        <location evidence="1">Membrane</location>
        <topology evidence="1">Multi-pass membrane protein</topology>
    </subcellularLocation>
</comment>
<evidence type="ECO:0000256" key="2">
    <source>
        <dbReference type="ARBA" id="ARBA00022448"/>
    </source>
</evidence>
<feature type="transmembrane region" description="Helical" evidence="7">
    <location>
        <begin position="96"/>
        <end position="118"/>
    </location>
</feature>
<evidence type="ECO:0000313" key="8">
    <source>
        <dbReference type="EMBL" id="QOL82172.1"/>
    </source>
</evidence>
<feature type="transmembrane region" description="Helical" evidence="7">
    <location>
        <begin position="231"/>
        <end position="256"/>
    </location>
</feature>
<feature type="transmembrane region" description="Helical" evidence="7">
    <location>
        <begin position="6"/>
        <end position="22"/>
    </location>
</feature>
<dbReference type="RefSeq" id="WP_193080148.1">
    <property type="nucleotide sequence ID" value="NZ_CP045201.1"/>
</dbReference>
<dbReference type="Pfam" id="PF03547">
    <property type="entry name" value="Mem_trans"/>
    <property type="match status" value="1"/>
</dbReference>
<dbReference type="InterPro" id="IPR004776">
    <property type="entry name" value="Mem_transp_PIN-like"/>
</dbReference>
<gene>
    <name evidence="8" type="ORF">F3W81_15845</name>
</gene>
<keyword evidence="4 7" id="KW-0812">Transmembrane</keyword>
<keyword evidence="2" id="KW-0813">Transport</keyword>
<evidence type="ECO:0000256" key="7">
    <source>
        <dbReference type="SAM" id="Phobius"/>
    </source>
</evidence>
<feature type="transmembrane region" description="Helical" evidence="7">
    <location>
        <begin position="199"/>
        <end position="219"/>
    </location>
</feature>
<feature type="transmembrane region" description="Helical" evidence="7">
    <location>
        <begin position="293"/>
        <end position="313"/>
    </location>
</feature>
<keyword evidence="5 7" id="KW-1133">Transmembrane helix</keyword>
<dbReference type="EMBL" id="CP045201">
    <property type="protein sequence ID" value="QOL82172.1"/>
    <property type="molecule type" value="Genomic_DNA"/>
</dbReference>
<dbReference type="PANTHER" id="PTHR36838">
    <property type="entry name" value="AUXIN EFFLUX CARRIER FAMILY PROTEIN"/>
    <property type="match status" value="1"/>
</dbReference>
<feature type="transmembrane region" description="Helical" evidence="7">
    <location>
        <begin position="262"/>
        <end position="281"/>
    </location>
</feature>
<organism evidence="8 9">
    <name type="scientific">Pseudooceanicola spongiae</name>
    <dbReference type="NCBI Taxonomy" id="2613965"/>
    <lineage>
        <taxon>Bacteria</taxon>
        <taxon>Pseudomonadati</taxon>
        <taxon>Pseudomonadota</taxon>
        <taxon>Alphaproteobacteria</taxon>
        <taxon>Rhodobacterales</taxon>
        <taxon>Paracoccaceae</taxon>
        <taxon>Pseudooceanicola</taxon>
    </lineage>
</organism>
<evidence type="ECO:0000256" key="6">
    <source>
        <dbReference type="ARBA" id="ARBA00023136"/>
    </source>
</evidence>
<reference evidence="8 9" key="1">
    <citation type="submission" date="2019-10" db="EMBL/GenBank/DDBJ databases">
        <title>Pseudopuniceibacterium sp. HQ09 islated from Antarctica.</title>
        <authorList>
            <person name="Liao L."/>
            <person name="Su S."/>
            <person name="Chen B."/>
            <person name="Yu Y."/>
        </authorList>
    </citation>
    <scope>NUCLEOTIDE SEQUENCE [LARGE SCALE GENOMIC DNA]</scope>
    <source>
        <strain evidence="8 9">HQ09</strain>
    </source>
</reference>
<evidence type="ECO:0000256" key="5">
    <source>
        <dbReference type="ARBA" id="ARBA00022989"/>
    </source>
</evidence>
<feature type="transmembrane region" description="Helical" evidence="7">
    <location>
        <begin position="124"/>
        <end position="145"/>
    </location>
</feature>
<proteinExistence type="predicted"/>
<evidence type="ECO:0000313" key="9">
    <source>
        <dbReference type="Proteomes" id="UP000594118"/>
    </source>
</evidence>
<keyword evidence="6 7" id="KW-0472">Membrane</keyword>
<dbReference type="AlphaFoldDB" id="A0A7L9WQJ4"/>
<protein>
    <submittedName>
        <fullName evidence="8">Transporter</fullName>
    </submittedName>
</protein>
<dbReference type="Proteomes" id="UP000594118">
    <property type="component" value="Chromosome"/>
</dbReference>
<dbReference type="KEGG" id="pshq:F3W81_15845"/>